<dbReference type="KEGG" id="aey:CDG81_00440"/>
<feature type="region of interest" description="Disordered" evidence="1">
    <location>
        <begin position="365"/>
        <end position="460"/>
    </location>
</feature>
<feature type="domain" description="Acyltransferase 3" evidence="3">
    <location>
        <begin position="27"/>
        <end position="340"/>
    </location>
</feature>
<dbReference type="RefSeq" id="WP_043569527.1">
    <property type="nucleotide sequence ID" value="NZ_CP022752.1"/>
</dbReference>
<feature type="compositionally biased region" description="Polar residues" evidence="1">
    <location>
        <begin position="388"/>
        <end position="400"/>
    </location>
</feature>
<dbReference type="EMBL" id="CP022752">
    <property type="protein sequence ID" value="ASU77048.1"/>
    <property type="molecule type" value="Genomic_DNA"/>
</dbReference>
<reference evidence="5 6" key="1">
    <citation type="journal article" date="2014" name="PLoS ONE">
        <title>Identification and Characterization of a New Erythromycin Biosynthetic Gene Cluster in Actinopolyspora erythraea YIM90600, a Novel Erythronolide-Producing Halophilic Actinomycete Isolated from Salt Field.</title>
        <authorList>
            <person name="Chen D."/>
            <person name="Feng J."/>
            <person name="Huang L."/>
            <person name="Zhang Q."/>
            <person name="Wu J."/>
            <person name="Zhu X."/>
            <person name="Duan Y."/>
            <person name="Xu Z."/>
        </authorList>
    </citation>
    <scope>NUCLEOTIDE SEQUENCE [LARGE SCALE GENOMIC DNA]</scope>
    <source>
        <strain evidence="5 6">YIM90600</strain>
    </source>
</reference>
<evidence type="ECO:0000313" key="4">
    <source>
        <dbReference type="EMBL" id="ASU77048.1"/>
    </source>
</evidence>
<evidence type="ECO:0000313" key="6">
    <source>
        <dbReference type="Proteomes" id="UP000029737"/>
    </source>
</evidence>
<dbReference type="Pfam" id="PF01757">
    <property type="entry name" value="Acyl_transf_3"/>
    <property type="match status" value="1"/>
</dbReference>
<name>A0A099DA86_9ACTN</name>
<feature type="transmembrane region" description="Helical" evidence="2">
    <location>
        <begin position="26"/>
        <end position="44"/>
    </location>
</feature>
<organism evidence="4 7">
    <name type="scientific">Actinopolyspora erythraea</name>
    <dbReference type="NCBI Taxonomy" id="414996"/>
    <lineage>
        <taxon>Bacteria</taxon>
        <taxon>Bacillati</taxon>
        <taxon>Actinomycetota</taxon>
        <taxon>Actinomycetes</taxon>
        <taxon>Actinopolysporales</taxon>
        <taxon>Actinopolysporaceae</taxon>
        <taxon>Actinopolyspora</taxon>
    </lineage>
</organism>
<gene>
    <name evidence="4" type="ORF">CDG81_00440</name>
    <name evidence="5" type="ORF">IL38_01235</name>
</gene>
<accession>A0A099DA86</accession>
<keyword evidence="4" id="KW-0808">Transferase</keyword>
<proteinExistence type="predicted"/>
<keyword evidence="4" id="KW-0012">Acyltransferase</keyword>
<feature type="transmembrane region" description="Helical" evidence="2">
    <location>
        <begin position="229"/>
        <end position="246"/>
    </location>
</feature>
<dbReference type="OrthoDB" id="5242306at2"/>
<feature type="transmembrane region" description="Helical" evidence="2">
    <location>
        <begin position="95"/>
        <end position="117"/>
    </location>
</feature>
<feature type="transmembrane region" description="Helical" evidence="2">
    <location>
        <begin position="326"/>
        <end position="347"/>
    </location>
</feature>
<evidence type="ECO:0000313" key="5">
    <source>
        <dbReference type="EMBL" id="KGI83058.1"/>
    </source>
</evidence>
<protein>
    <submittedName>
        <fullName evidence="4">Acyltransferase</fullName>
    </submittedName>
</protein>
<keyword evidence="2" id="KW-0472">Membrane</keyword>
<sequence length="460" mass="49705">MGERAPHLGHTHPGTRPGAFAEPSHGFAWLRMIGALVVIYGHSYPLVSGNEMFPPEWPVQPDHGLLMGFFAMSGFQITGSWIGDPHPLRFAVKRVLRLWPPMLSVSLFVALVLGPMVTTLPLGDYFAARPTWGYVVNNAGMLTLRHHVPGVFENNPWDGSVNGSLWTLPMELIAYAGLWVLLLLGAARHRTRWLAPLALVVLVVVDRRLAHAPGTDTGGSLLSVPVEPLLSFSVAFAIGVVLRLYPVPRSPLAATSGLLALAAMPMSEVTSFWMCITVSYAVIVFGHHWPARASVPGTWVNGSYGVYVWAFPIQQTLVLAGVGNQWLLLGLAAPIAYVVGTLSWKFVEEPTMRLRHYLVPHRARSSHRAGERLGDSSGTPGYARDQASDQASGETPTRETASPEADSVLGDGPPTEPIHTSLVLPVESAEERTSPVLPRVPAGEGDGTEGDAGHRERGQR</sequence>
<evidence type="ECO:0000313" key="7">
    <source>
        <dbReference type="Proteomes" id="UP000215043"/>
    </source>
</evidence>
<evidence type="ECO:0000256" key="2">
    <source>
        <dbReference type="SAM" id="Phobius"/>
    </source>
</evidence>
<dbReference type="Proteomes" id="UP000215043">
    <property type="component" value="Chromosome"/>
</dbReference>
<dbReference type="GO" id="GO:0016747">
    <property type="term" value="F:acyltransferase activity, transferring groups other than amino-acyl groups"/>
    <property type="evidence" value="ECO:0007669"/>
    <property type="project" value="InterPro"/>
</dbReference>
<reference evidence="4 7" key="2">
    <citation type="submission" date="2017-08" db="EMBL/GenBank/DDBJ databases">
        <title>The complete genome sequence of moderately halophilic actinomycete Actinopolyspora erythraea YIM 90600, the producer of novel erythromycin, novel actinopolysporins A-C and tubercidin.</title>
        <authorList>
            <person name="Yin M."/>
            <person name="Tang S."/>
        </authorList>
    </citation>
    <scope>NUCLEOTIDE SEQUENCE [LARGE SCALE GENOMIC DNA]</scope>
    <source>
        <strain evidence="4 7">YIM 90600</strain>
    </source>
</reference>
<dbReference type="InterPro" id="IPR002656">
    <property type="entry name" value="Acyl_transf_3_dom"/>
</dbReference>
<dbReference type="Proteomes" id="UP000029737">
    <property type="component" value="Unassembled WGS sequence"/>
</dbReference>
<feature type="compositionally biased region" description="Basic and acidic residues" evidence="1">
    <location>
        <begin position="451"/>
        <end position="460"/>
    </location>
</feature>
<dbReference type="AlphaFoldDB" id="A0A099DA86"/>
<dbReference type="eggNOG" id="COG1835">
    <property type="taxonomic scope" value="Bacteria"/>
</dbReference>
<feature type="transmembrane region" description="Helical" evidence="2">
    <location>
        <begin position="64"/>
        <end position="83"/>
    </location>
</feature>
<keyword evidence="6" id="KW-1185">Reference proteome</keyword>
<dbReference type="HOGENOM" id="CLU_005679_0_1_11"/>
<feature type="transmembrane region" description="Helical" evidence="2">
    <location>
        <begin position="193"/>
        <end position="209"/>
    </location>
</feature>
<evidence type="ECO:0000256" key="1">
    <source>
        <dbReference type="SAM" id="MobiDB-lite"/>
    </source>
</evidence>
<dbReference type="EMBL" id="JPMV01000002">
    <property type="protein sequence ID" value="KGI83058.1"/>
    <property type="molecule type" value="Genomic_DNA"/>
</dbReference>
<evidence type="ECO:0000259" key="3">
    <source>
        <dbReference type="Pfam" id="PF01757"/>
    </source>
</evidence>
<feature type="transmembrane region" description="Helical" evidence="2">
    <location>
        <begin position="165"/>
        <end position="186"/>
    </location>
</feature>
<keyword evidence="2" id="KW-0812">Transmembrane</keyword>
<keyword evidence="2" id="KW-1133">Transmembrane helix</keyword>
<feature type="transmembrane region" description="Helical" evidence="2">
    <location>
        <begin position="258"/>
        <end position="283"/>
    </location>
</feature>